<feature type="signal peptide" evidence="13">
    <location>
        <begin position="1"/>
        <end position="28"/>
    </location>
</feature>
<keyword evidence="5 11" id="KW-0812">Transmembrane</keyword>
<keyword evidence="10 11" id="KW-0998">Cell outer membrane</keyword>
<comment type="caution">
    <text evidence="16">The sequence shown here is derived from an EMBL/GenBank/DDBJ whole genome shotgun (WGS) entry which is preliminary data.</text>
</comment>
<feature type="chain" id="PRO_5021400586" evidence="13">
    <location>
        <begin position="29"/>
        <end position="864"/>
    </location>
</feature>
<dbReference type="Gene3D" id="2.40.170.20">
    <property type="entry name" value="TonB-dependent receptor, beta-barrel domain"/>
    <property type="match status" value="2"/>
</dbReference>
<evidence type="ECO:0000256" key="2">
    <source>
        <dbReference type="ARBA" id="ARBA00022448"/>
    </source>
</evidence>
<keyword evidence="6" id="KW-0408">Iron</keyword>
<dbReference type="PROSITE" id="PS52016">
    <property type="entry name" value="TONB_DEPENDENT_REC_3"/>
    <property type="match status" value="1"/>
</dbReference>
<organism evidence="16 17">
    <name type="scientific">Emcibacter nanhaiensis</name>
    <dbReference type="NCBI Taxonomy" id="1505037"/>
    <lineage>
        <taxon>Bacteria</taxon>
        <taxon>Pseudomonadati</taxon>
        <taxon>Pseudomonadota</taxon>
        <taxon>Alphaproteobacteria</taxon>
        <taxon>Emcibacterales</taxon>
        <taxon>Emcibacteraceae</taxon>
        <taxon>Emcibacter</taxon>
    </lineage>
</organism>
<dbReference type="CDD" id="cd01347">
    <property type="entry name" value="ligand_gated_channel"/>
    <property type="match status" value="1"/>
</dbReference>
<dbReference type="Pfam" id="PF07715">
    <property type="entry name" value="Plug"/>
    <property type="match status" value="1"/>
</dbReference>
<keyword evidence="13" id="KW-0732">Signal</keyword>
<proteinExistence type="inferred from homology"/>
<evidence type="ECO:0000259" key="15">
    <source>
        <dbReference type="Pfam" id="PF07715"/>
    </source>
</evidence>
<dbReference type="EMBL" id="VFIY01000018">
    <property type="protein sequence ID" value="TPD57378.1"/>
    <property type="molecule type" value="Genomic_DNA"/>
</dbReference>
<evidence type="ECO:0000256" key="1">
    <source>
        <dbReference type="ARBA" id="ARBA00004571"/>
    </source>
</evidence>
<gene>
    <name evidence="16" type="ORF">FIV46_14730</name>
</gene>
<evidence type="ECO:0000256" key="3">
    <source>
        <dbReference type="ARBA" id="ARBA00022452"/>
    </source>
</evidence>
<dbReference type="InterPro" id="IPR036942">
    <property type="entry name" value="Beta-barrel_TonB_sf"/>
</dbReference>
<name>A0A501PB13_9PROT</name>
<evidence type="ECO:0000313" key="16">
    <source>
        <dbReference type="EMBL" id="TPD57378.1"/>
    </source>
</evidence>
<evidence type="ECO:0000256" key="6">
    <source>
        <dbReference type="ARBA" id="ARBA00023004"/>
    </source>
</evidence>
<keyword evidence="2 11" id="KW-0813">Transport</keyword>
<evidence type="ECO:0000259" key="14">
    <source>
        <dbReference type="Pfam" id="PF00593"/>
    </source>
</evidence>
<feature type="domain" description="TonB-dependent receptor-like beta-barrel" evidence="14">
    <location>
        <begin position="368"/>
        <end position="828"/>
    </location>
</feature>
<keyword evidence="7" id="KW-0406">Ion transport</keyword>
<protein>
    <submittedName>
        <fullName evidence="16">TonB-dependent receptor</fullName>
    </submittedName>
</protein>
<keyword evidence="4" id="KW-0410">Iron transport</keyword>
<accession>A0A501PB13</accession>
<dbReference type="RefSeq" id="WP_139941693.1">
    <property type="nucleotide sequence ID" value="NZ_JBHSYP010000005.1"/>
</dbReference>
<keyword evidence="8 12" id="KW-0798">TonB box</keyword>
<keyword evidence="16" id="KW-0675">Receptor</keyword>
<dbReference type="GO" id="GO:0006826">
    <property type="term" value="P:iron ion transport"/>
    <property type="evidence" value="ECO:0007669"/>
    <property type="project" value="UniProtKB-KW"/>
</dbReference>
<dbReference type="PANTHER" id="PTHR32552:SF81">
    <property type="entry name" value="TONB-DEPENDENT OUTER MEMBRANE RECEPTOR"/>
    <property type="match status" value="1"/>
</dbReference>
<sequence length="864" mass="94922">MTIVKNSVSRIVLAGVLSSVPLATAAYAADEGSAVTLEEIVVTAQKRSQNIQDVPIAISAVTANMLKERGINDVSKLSNMTPNVTLDAGTPFAGSSNVLSAYVRGIGQNDFAFNLDPGVGVYVDGVYYARTVGANMDLGDVERIEILKGPQGTLFGRNTIGGAISIVTREPGDEFFVTGEMITGSYNRLDAKASVDLPISDTIRSSFSFSTKSRDGFVERIPYVDEEFGSYVTDGNQFRMVDKMETSQTEGGEDTWSLRGKIVAEASDRLKITLSGDYNYENQEGLANTLLAVPNSDQLPFGPTANNFTTIYNTCISSTAAELAAAIPAPFDPGFTNLSLVCGERGVAASAINPLGRTNVTSPIASVNVDDDPYNNRLIYDERFITDDIDKSYASGPSFSWMQSWGGALTLDYDLTDKMALKSITSYRELHWQAGMDLDGAPIEILELSFEMNQWQFSQEFQLNGTAMDDKLDYVVGVYYFKEKGDLHDLVAFPAGLLQVDGNNLLETEAMAAFAHLNYRFNDQFSITLGGRYTDESKKFQGFQSDLNGFNYKIGGIPINALIGIPCDDAGPLPPTDMCDFAALVGFPDQDNVLRYHPPGEFTQDFTDFSPRIGVEYKPNEDMMLYASYSKGFKTGSWTTRYSNPVTVEQAAPGFKPEKADSYEIGLKSELADRTILLNMAGFYTKYKNIQLNQQEGVSPTLRNAGDAEIYGFEIESQFVLSAEFSVNANVGYTHAKYTRVEDGVNAGGHLPKTPEWKFNINPRYDHDLGDGKGFVLFSLDYTYTSTLFNDTENTPQLERGDVNMLNGFVSYRPESEAWEVAAGVNNILDERYLVTGSANLASGQVYGTYNRPTEWFLKLSFKM</sequence>
<dbReference type="Proteomes" id="UP000319148">
    <property type="component" value="Unassembled WGS sequence"/>
</dbReference>
<keyword evidence="3 11" id="KW-1134">Transmembrane beta strand</keyword>
<dbReference type="AlphaFoldDB" id="A0A501PB13"/>
<evidence type="ECO:0000256" key="4">
    <source>
        <dbReference type="ARBA" id="ARBA00022496"/>
    </source>
</evidence>
<comment type="similarity">
    <text evidence="11 12">Belongs to the TonB-dependent receptor family.</text>
</comment>
<dbReference type="InterPro" id="IPR039426">
    <property type="entry name" value="TonB-dep_rcpt-like"/>
</dbReference>
<dbReference type="GO" id="GO:0009279">
    <property type="term" value="C:cell outer membrane"/>
    <property type="evidence" value="ECO:0007669"/>
    <property type="project" value="UniProtKB-SubCell"/>
</dbReference>
<dbReference type="OrthoDB" id="9760333at2"/>
<evidence type="ECO:0000256" key="10">
    <source>
        <dbReference type="ARBA" id="ARBA00023237"/>
    </source>
</evidence>
<dbReference type="SUPFAM" id="SSF56935">
    <property type="entry name" value="Porins"/>
    <property type="match status" value="1"/>
</dbReference>
<evidence type="ECO:0000256" key="12">
    <source>
        <dbReference type="RuleBase" id="RU003357"/>
    </source>
</evidence>
<evidence type="ECO:0000256" key="7">
    <source>
        <dbReference type="ARBA" id="ARBA00023065"/>
    </source>
</evidence>
<evidence type="ECO:0000313" key="17">
    <source>
        <dbReference type="Proteomes" id="UP000319148"/>
    </source>
</evidence>
<evidence type="ECO:0000256" key="11">
    <source>
        <dbReference type="PROSITE-ProRule" id="PRU01360"/>
    </source>
</evidence>
<dbReference type="InterPro" id="IPR012910">
    <property type="entry name" value="Plug_dom"/>
</dbReference>
<reference evidence="17" key="1">
    <citation type="submission" date="2019-06" db="EMBL/GenBank/DDBJ databases">
        <title>The complete genome of Emcibacter congregatus ZYLT.</title>
        <authorList>
            <person name="Zhao Z."/>
        </authorList>
    </citation>
    <scope>NUCLEOTIDE SEQUENCE [LARGE SCALE GENOMIC DNA]</scope>
    <source>
        <strain evidence="17">MCCC 1A06723</strain>
    </source>
</reference>
<evidence type="ECO:0000256" key="8">
    <source>
        <dbReference type="ARBA" id="ARBA00023077"/>
    </source>
</evidence>
<evidence type="ECO:0000256" key="9">
    <source>
        <dbReference type="ARBA" id="ARBA00023136"/>
    </source>
</evidence>
<feature type="domain" description="TonB-dependent receptor plug" evidence="15">
    <location>
        <begin position="51"/>
        <end position="163"/>
    </location>
</feature>
<dbReference type="Pfam" id="PF00593">
    <property type="entry name" value="TonB_dep_Rec_b-barrel"/>
    <property type="match status" value="1"/>
</dbReference>
<evidence type="ECO:0000256" key="5">
    <source>
        <dbReference type="ARBA" id="ARBA00022692"/>
    </source>
</evidence>
<dbReference type="PANTHER" id="PTHR32552">
    <property type="entry name" value="FERRICHROME IRON RECEPTOR-RELATED"/>
    <property type="match status" value="1"/>
</dbReference>
<evidence type="ECO:0000256" key="13">
    <source>
        <dbReference type="SAM" id="SignalP"/>
    </source>
</evidence>
<dbReference type="InterPro" id="IPR000531">
    <property type="entry name" value="Beta-barrel_TonB"/>
</dbReference>
<comment type="subcellular location">
    <subcellularLocation>
        <location evidence="1 11">Cell outer membrane</location>
        <topology evidence="1 11">Multi-pass membrane protein</topology>
    </subcellularLocation>
</comment>
<keyword evidence="17" id="KW-1185">Reference proteome</keyword>
<keyword evidence="9 11" id="KW-0472">Membrane</keyword>